<name>A0A0H5R9Q0_9EUKA</name>
<dbReference type="GO" id="GO:0003723">
    <property type="term" value="F:RNA binding"/>
    <property type="evidence" value="ECO:0007669"/>
    <property type="project" value="InterPro"/>
</dbReference>
<dbReference type="Gene3D" id="1.10.10.10">
    <property type="entry name" value="Winged helix-like DNA-binding domain superfamily/Winged helix DNA-binding domain"/>
    <property type="match status" value="1"/>
</dbReference>
<sequence>MASSVNILSSYITNINTAIECQNGQQFSSYLDLSQDVISPSDAMSIRQSFQSKGQLQNICNRILSGNFAKIVFGHCQCMHLMASGLYVEAFEEQSEALNAFLAEMSIDRPDKTNWWLRPINTVMITFRIVAFKADDHNSANTGHSKPIYAIQVPDVLQKFFRRMIQDRSAFNVSKIAGALFTVNEMLKVYFHINNLRLCTQTIRTVEGQTFPALENFPKSQTVTYNYFLGRLKLFDEQYDQAEKSLEWAFVHCHKNSWSNKRRILEFLVPVKLYLGKFPQIRLLDKFKLQHFRGLVTAVHCGRLDWFERELHANEELYIKKGVFLTLEQLKTFVYRNMFMKALSVQQSRPNNIKKSLLPFEVLHFAMSINGRSDIDGSELECITANLIYDKYLKGYIAHQRGIMVSQTDPFPALSRAPLL</sequence>
<dbReference type="PROSITE" id="PS50250">
    <property type="entry name" value="PCI"/>
    <property type="match status" value="1"/>
</dbReference>
<dbReference type="AlphaFoldDB" id="A0A0H5R9Q0"/>
<dbReference type="GO" id="GO:0016973">
    <property type="term" value="P:poly(A)+ mRNA export from nucleus"/>
    <property type="evidence" value="ECO:0007669"/>
    <property type="project" value="TreeGrafter"/>
</dbReference>
<dbReference type="SMART" id="SM00753">
    <property type="entry name" value="PAM"/>
    <property type="match status" value="1"/>
</dbReference>
<evidence type="ECO:0000313" key="2">
    <source>
        <dbReference type="EMBL" id="CRZ10521.1"/>
    </source>
</evidence>
<dbReference type="PANTHER" id="PTHR12732:SF0">
    <property type="entry name" value="PCI DOMAIN-CONTAINING PROTEIN 2"/>
    <property type="match status" value="1"/>
</dbReference>
<dbReference type="GO" id="GO:0006368">
    <property type="term" value="P:transcription elongation by RNA polymerase II"/>
    <property type="evidence" value="ECO:0007669"/>
    <property type="project" value="TreeGrafter"/>
</dbReference>
<evidence type="ECO:0000259" key="1">
    <source>
        <dbReference type="PROSITE" id="PS50250"/>
    </source>
</evidence>
<dbReference type="GO" id="GO:0003690">
    <property type="term" value="F:double-stranded DNA binding"/>
    <property type="evidence" value="ECO:0007669"/>
    <property type="project" value="InterPro"/>
</dbReference>
<feature type="domain" description="PCI" evidence="1">
    <location>
        <begin position="223"/>
        <end position="411"/>
    </location>
</feature>
<dbReference type="GO" id="GO:0070390">
    <property type="term" value="C:transcription export complex 2"/>
    <property type="evidence" value="ECO:0007669"/>
    <property type="project" value="TreeGrafter"/>
</dbReference>
<reference evidence="2" key="1">
    <citation type="submission" date="2015-04" db="EMBL/GenBank/DDBJ databases">
        <title>The genome sequence of the plant pathogenic Rhizarian Plasmodiophora brassicae reveals insights in its biotrophic life cycle and the origin of chitin synthesis.</title>
        <authorList>
            <person name="Schwelm A."/>
            <person name="Fogelqvist J."/>
            <person name="Knaust A."/>
            <person name="Julke S."/>
            <person name="Lilja T."/>
            <person name="Dhandapani V."/>
            <person name="Bonilla-Rosso G."/>
            <person name="Karlsson M."/>
            <person name="Shevchenko A."/>
            <person name="Choi S.R."/>
            <person name="Kim H.G."/>
            <person name="Park J.Y."/>
            <person name="Lim Y.P."/>
            <person name="Ludwig-Muller J."/>
            <person name="Dixelius C."/>
        </authorList>
    </citation>
    <scope>NUCLEOTIDE SEQUENCE</scope>
    <source>
        <tissue evidence="2">Potato root galls</tissue>
    </source>
</reference>
<dbReference type="InterPro" id="IPR045114">
    <property type="entry name" value="Csn12-like"/>
</dbReference>
<dbReference type="GO" id="GO:0000973">
    <property type="term" value="P:post-transcriptional tethering of RNA polymerase II gene DNA at nuclear periphery"/>
    <property type="evidence" value="ECO:0007669"/>
    <property type="project" value="TreeGrafter"/>
</dbReference>
<dbReference type="PANTHER" id="PTHR12732">
    <property type="entry name" value="UNCHARACTERIZED PROTEASOME COMPONENT REGION PCI-CONTAINING"/>
    <property type="match status" value="1"/>
</dbReference>
<proteinExistence type="predicted"/>
<protein>
    <recommendedName>
        <fullName evidence="1">PCI domain-containing protein</fullName>
    </recommendedName>
</protein>
<dbReference type="InterPro" id="IPR000717">
    <property type="entry name" value="PCI_dom"/>
</dbReference>
<dbReference type="InterPro" id="IPR036388">
    <property type="entry name" value="WH-like_DNA-bd_sf"/>
</dbReference>
<organism evidence="2">
    <name type="scientific">Spongospora subterranea</name>
    <dbReference type="NCBI Taxonomy" id="70186"/>
    <lineage>
        <taxon>Eukaryota</taxon>
        <taxon>Sar</taxon>
        <taxon>Rhizaria</taxon>
        <taxon>Endomyxa</taxon>
        <taxon>Phytomyxea</taxon>
        <taxon>Plasmodiophorida</taxon>
        <taxon>Plasmodiophoridae</taxon>
        <taxon>Spongospora</taxon>
    </lineage>
</organism>
<accession>A0A0H5R9Q0</accession>
<dbReference type="EMBL" id="HACM01010079">
    <property type="protein sequence ID" value="CRZ10521.1"/>
    <property type="molecule type" value="Transcribed_RNA"/>
</dbReference>
<dbReference type="Pfam" id="PF01399">
    <property type="entry name" value="PCI"/>
    <property type="match status" value="1"/>
</dbReference>